<sequence length="1686" mass="186986">MSDLVAQLMSAGQLEAKGGFTIDPEKAREKLRQYQLADPRCYVLLLVEAASTSGASKLEFEIDSDDLHLRFEGAVFGHEQLENIYGSLFASAQERGESPLSAELDKDLARLRGLQQLAFALNSAMALNPKFARVVSVAADGTGTALELRPDQPDEVSRVTDQPPGNWIHVKDRFRPGLIVEFFRSLGDTLAEVTLLRERCRWSRIPVFVNGKQISGPMELAGESWTQIDVVDEGVTIGRAALGLRANPEQAEFDEPGASLVSNGVFMERRTINYQAVPGFEAIVDSPRFGKDVSQTKLLHDSGYLAVIDAIIHAQDQMILRLAERRVAGAAPAWADQTLRTWLAKRAPDQLSRALAKDPVFAAVAEVALWSAVGGPPLSTRALIESKEPIRHAHEDFPFAPPDVPFVVYATPGPDEELLEQLFGARLHDHTSALRREAARQQRRLVFLTRRHAAELGEGYYVIREPISLDRPGEHEDDSIITVRGELGLRSLGHRDSWLRLISEGCLLDERALDGPIPGLCVVVSAEFTANDSYDDARPTPALAAALVAVLEALGRGLAKLAEAGTVTAKHVNLRALLRIYVQEVCRRDYGLSLLSAFGFSRKQAQRELERGAIKPVWNLEAARDGATEAPHPLARVPLYDCASGPPRSLAELATHCAQGQRLAWLEAAQIEDAGPLPELGVEVLVLERADREAIRELLGKGTLDPFAERLAWLRRRAAFLDRPEHPPTLSRAALCSAELRSQAPKFRGELGLSEFAFTAASEGRTPVDVYYCERALCRVDIDLPLPGLTVWVESDEFEVTPTFESLANFMTLRPTLLRGIAGLVERELERVRTSPHALLRCEWWWLAMIPGLVLGSGGLAQAFVSLRHQLGAANAVVELGGLLELLEQFPARDIDRALGTLRGRGQQPNAEAVRERLGRASRRPTEAEMDLTALRRGLLPMFVELLELRLFHRLDLGARGKPGRSRVVTLDELFIRVGAGQPISFVSESFTLDSRPDTDLEILSLDPIEHRVLTAVFGAQALEQVSEWLLGRARFIRRRKISEIRVARGSALITIRVDEPGVRGELGIAIEPAKSIERSRIRVFTKAREVTVVDFPARPLALVGALEVDELTLNDAHDDVAAPERDRVRQFVQNQVDTLLTELAARYADMSAHDKPIAAGLVRHLLDEWPPGVGGYDARSSKRRVMFKRLAALPVFAGARKPWSAAELADARQRGPIPYLAYRRPKLELPDGPVVVLDADDVESTLRALFGSLKNLEAELARARALSQRKSAAARMPSEPPQHPMSRIPVDAEGLEGWLWLAQGEAQVLFGEHGRVVDKHVVSDVCWCAGMIWGPGLSIAEDWSRVSLSRGQARLLERLACDLWGQAIDEFERRCDGEAPRGREQRRAFTELRDALHGLFMRLHERRGHSQSKRGRKRKGKRNRDRGDQYQQLYARVSAVPVLKLSTGRWISADVAARERPIELASLSLWTGPSAEELAHQRAVAQAEAERAREQARERARERQVEQTRRRAEAEAEARARETERRREAEREAKAAVEREQARAKPKPSKPSEPSEPSKPSKPSKRKKPKQPRPELLLLEAMRDELRLVRASNDGLVANHVLESLVLGEPQPRGPLFAHADGVTKINVGHPLVLAVLDGYLRDQTLLTLLASSAYTYLNLVHEEIEDRHEDEFLRLHAAHAATGG</sequence>
<feature type="compositionally biased region" description="Basic residues" evidence="2">
    <location>
        <begin position="1408"/>
        <end position="1425"/>
    </location>
</feature>
<gene>
    <name evidence="3" type="ORF">ENSA7_74720</name>
</gene>
<reference evidence="3 4" key="1">
    <citation type="submission" date="2018-03" db="EMBL/GenBank/DDBJ databases">
        <title>Draft Genome Sequences of the Obligatory Marine Myxobacteria Enhygromyxa salina SWB007.</title>
        <authorList>
            <person name="Poehlein A."/>
            <person name="Moghaddam J.A."/>
            <person name="Harms H."/>
            <person name="Alanjari M."/>
            <person name="Koenig G.M."/>
            <person name="Daniel R."/>
            <person name="Schaeberle T.F."/>
        </authorList>
    </citation>
    <scope>NUCLEOTIDE SEQUENCE [LARGE SCALE GENOMIC DNA]</scope>
    <source>
        <strain evidence="3 4">SWB007</strain>
    </source>
</reference>
<protein>
    <submittedName>
        <fullName evidence="3">Uncharacterized protein</fullName>
    </submittedName>
</protein>
<dbReference type="Proteomes" id="UP000238823">
    <property type="component" value="Unassembled WGS sequence"/>
</dbReference>
<evidence type="ECO:0000313" key="3">
    <source>
        <dbReference type="EMBL" id="PRP95158.1"/>
    </source>
</evidence>
<feature type="compositionally biased region" description="Basic residues" evidence="2">
    <location>
        <begin position="1563"/>
        <end position="1572"/>
    </location>
</feature>
<evidence type="ECO:0000256" key="1">
    <source>
        <dbReference type="SAM" id="Coils"/>
    </source>
</evidence>
<organism evidence="3 4">
    <name type="scientific">Enhygromyxa salina</name>
    <dbReference type="NCBI Taxonomy" id="215803"/>
    <lineage>
        <taxon>Bacteria</taxon>
        <taxon>Pseudomonadati</taxon>
        <taxon>Myxococcota</taxon>
        <taxon>Polyangia</taxon>
        <taxon>Nannocystales</taxon>
        <taxon>Nannocystaceae</taxon>
        <taxon>Enhygromyxa</taxon>
    </lineage>
</organism>
<dbReference type="OrthoDB" id="8162839at2"/>
<feature type="coiled-coil region" evidence="1">
    <location>
        <begin position="1240"/>
        <end position="1274"/>
    </location>
</feature>
<evidence type="ECO:0000313" key="4">
    <source>
        <dbReference type="Proteomes" id="UP000238823"/>
    </source>
</evidence>
<feature type="region of interest" description="Disordered" evidence="2">
    <location>
        <begin position="1408"/>
        <end position="1431"/>
    </location>
</feature>
<proteinExistence type="predicted"/>
<name>A0A2S9XQL9_9BACT</name>
<feature type="compositionally biased region" description="Basic and acidic residues" evidence="2">
    <location>
        <begin position="1489"/>
        <end position="1544"/>
    </location>
</feature>
<accession>A0A2S9XQL9</accession>
<feature type="region of interest" description="Disordered" evidence="2">
    <location>
        <begin position="1481"/>
        <end position="1575"/>
    </location>
</feature>
<dbReference type="RefSeq" id="WP_106094239.1">
    <property type="nucleotide sequence ID" value="NZ_PVNL01000138.1"/>
</dbReference>
<evidence type="ECO:0000256" key="2">
    <source>
        <dbReference type="SAM" id="MobiDB-lite"/>
    </source>
</evidence>
<dbReference type="EMBL" id="PVNL01000138">
    <property type="protein sequence ID" value="PRP95158.1"/>
    <property type="molecule type" value="Genomic_DNA"/>
</dbReference>
<keyword evidence="1" id="KW-0175">Coiled coil</keyword>
<comment type="caution">
    <text evidence="3">The sequence shown here is derived from an EMBL/GenBank/DDBJ whole genome shotgun (WGS) entry which is preliminary data.</text>
</comment>